<accession>A0A6C0CUC6</accession>
<proteinExistence type="predicted"/>
<dbReference type="EMBL" id="MN739495">
    <property type="protein sequence ID" value="QHT08436.1"/>
    <property type="molecule type" value="Genomic_DNA"/>
</dbReference>
<evidence type="ECO:0000313" key="1">
    <source>
        <dbReference type="EMBL" id="QHT08436.1"/>
    </source>
</evidence>
<organism evidence="1">
    <name type="scientific">viral metagenome</name>
    <dbReference type="NCBI Taxonomy" id="1070528"/>
    <lineage>
        <taxon>unclassified sequences</taxon>
        <taxon>metagenomes</taxon>
        <taxon>organismal metagenomes</taxon>
    </lineage>
</organism>
<name>A0A6C0CUC6_9ZZZZ</name>
<protein>
    <submittedName>
        <fullName evidence="1">Uncharacterized protein</fullName>
    </submittedName>
</protein>
<sequence>MKYNYKNKIYKYKIIVFVMSDMQNEKMKDVNARLGIKDDLSVEKNKKLIFVYCPPKVGSTTLVSSLRLSASDKLTILHLHNEIMLKVLYNITDVTVNEIVQYNKQLGKKVYVIDIFRTPIEHKMSSFFENIDTFHFNTSVAELNTYDIKKIITRFNNLFPHLAPSDHFKDKYDIVVPDKFDFERKYLLVEKNDVSYIKLRLKDSNSWREILNSILSIDVFLVNDYETDSKAVKNVYANFKNNYKIPNNLLENIKNSPSLLYYLNDEERNEYIQYWQNKSIGENHTPYTEDEYNLYNKITLENHHMSEIQTDHYMDCGCICVACERKRKIVLEKVKRGELTKERIIHEETKSEYIISKVNTIKNRIMNKIKQNQEIKDKLNRPKRIIKNNFTIVHGII</sequence>
<dbReference type="AlphaFoldDB" id="A0A6C0CUC6"/>
<reference evidence="1" key="1">
    <citation type="journal article" date="2020" name="Nature">
        <title>Giant virus diversity and host interactions through global metagenomics.</title>
        <authorList>
            <person name="Schulz F."/>
            <person name="Roux S."/>
            <person name="Paez-Espino D."/>
            <person name="Jungbluth S."/>
            <person name="Walsh D.A."/>
            <person name="Denef V.J."/>
            <person name="McMahon K.D."/>
            <person name="Konstantinidis K.T."/>
            <person name="Eloe-Fadrosh E.A."/>
            <person name="Kyrpides N.C."/>
            <person name="Woyke T."/>
        </authorList>
    </citation>
    <scope>NUCLEOTIDE SEQUENCE</scope>
    <source>
        <strain evidence="1">GVMAG-M-3300022752-66</strain>
    </source>
</reference>